<keyword evidence="1" id="KW-0472">Membrane</keyword>
<gene>
    <name evidence="2" type="ORF">BCB69_05425</name>
</gene>
<dbReference type="KEGG" id="dpn:BCB69_05425"/>
<evidence type="ECO:0000313" key="2">
    <source>
        <dbReference type="EMBL" id="AOH39433.1"/>
    </source>
</evidence>
<accession>A0A1B3WEM4</accession>
<sequence length="136" mass="14810">MRAKISSILLFLLSVLLVIGEQSFAGPCPMKPNGMYMVCHWAGQAILGVGVVVIVLSIFHICSTNRAFKQGLDIGIIANSMLLIATPGHLIPLCKMSTMCCHTVMKPFTLVAGILMIVVACIDFFMQRKNLKKEGE</sequence>
<feature type="transmembrane region" description="Helical" evidence="1">
    <location>
        <begin position="41"/>
        <end position="62"/>
    </location>
</feature>
<organism evidence="2 3">
    <name type="scientific">Dialister pneumosintes</name>
    <dbReference type="NCBI Taxonomy" id="39950"/>
    <lineage>
        <taxon>Bacteria</taxon>
        <taxon>Bacillati</taxon>
        <taxon>Bacillota</taxon>
        <taxon>Negativicutes</taxon>
        <taxon>Veillonellales</taxon>
        <taxon>Veillonellaceae</taxon>
        <taxon>Dialister</taxon>
    </lineage>
</organism>
<dbReference type="Proteomes" id="UP000094757">
    <property type="component" value="Chromosome"/>
</dbReference>
<evidence type="ECO:0000256" key="1">
    <source>
        <dbReference type="SAM" id="Phobius"/>
    </source>
</evidence>
<evidence type="ECO:0000313" key="3">
    <source>
        <dbReference type="Proteomes" id="UP000094757"/>
    </source>
</evidence>
<name>A0A1B3WEM4_9FIRM</name>
<reference evidence="3" key="1">
    <citation type="submission" date="2016-08" db="EMBL/GenBank/DDBJ databases">
        <authorList>
            <person name="Holder M.E."/>
            <person name="Ajami N.J."/>
            <person name="Petrosino J.F."/>
        </authorList>
    </citation>
    <scope>NUCLEOTIDE SEQUENCE [LARGE SCALE GENOMIC DNA]</scope>
    <source>
        <strain evidence="3">F0677</strain>
    </source>
</reference>
<dbReference type="InterPro" id="IPR025531">
    <property type="entry name" value="DUF4418"/>
</dbReference>
<evidence type="ECO:0008006" key="4">
    <source>
        <dbReference type="Google" id="ProtNLM"/>
    </source>
</evidence>
<dbReference type="RefSeq" id="WP_069177237.1">
    <property type="nucleotide sequence ID" value="NZ_CP017037.1"/>
</dbReference>
<dbReference type="EMBL" id="CP017037">
    <property type="protein sequence ID" value="AOH39433.1"/>
    <property type="molecule type" value="Genomic_DNA"/>
</dbReference>
<dbReference type="Pfam" id="PF14387">
    <property type="entry name" value="DUF4418"/>
    <property type="match status" value="1"/>
</dbReference>
<feature type="transmembrane region" description="Helical" evidence="1">
    <location>
        <begin position="74"/>
        <end position="92"/>
    </location>
</feature>
<protein>
    <recommendedName>
        <fullName evidence="4">DUF4418 domain-containing protein</fullName>
    </recommendedName>
</protein>
<feature type="transmembrane region" description="Helical" evidence="1">
    <location>
        <begin position="104"/>
        <end position="126"/>
    </location>
</feature>
<keyword evidence="1" id="KW-1133">Transmembrane helix</keyword>
<dbReference type="STRING" id="39950.BCB69_05425"/>
<dbReference type="AlphaFoldDB" id="A0A1B3WEM4"/>
<keyword evidence="1" id="KW-0812">Transmembrane</keyword>
<proteinExistence type="predicted"/>